<keyword evidence="2" id="KW-0418">Kinase</keyword>
<keyword evidence="2" id="KW-0808">Transferase</keyword>
<keyword evidence="3" id="KW-1185">Reference proteome</keyword>
<evidence type="ECO:0000313" key="2">
    <source>
        <dbReference type="EMBL" id="KAL2796586.1"/>
    </source>
</evidence>
<comment type="caution">
    <text evidence="2">The sequence shown here is derived from an EMBL/GenBank/DDBJ whole genome shotgun (WGS) entry which is preliminary data.</text>
</comment>
<evidence type="ECO:0000259" key="1">
    <source>
        <dbReference type="PROSITE" id="PS50011"/>
    </source>
</evidence>
<dbReference type="PANTHER" id="PTHR44167:SF30">
    <property type="entry name" value="PHOSPHORYLASE KINASE"/>
    <property type="match status" value="1"/>
</dbReference>
<feature type="domain" description="Protein kinase" evidence="1">
    <location>
        <begin position="1"/>
        <end position="312"/>
    </location>
</feature>
<dbReference type="InterPro" id="IPR000719">
    <property type="entry name" value="Prot_kinase_dom"/>
</dbReference>
<dbReference type="PROSITE" id="PS00108">
    <property type="entry name" value="PROTEIN_KINASE_ST"/>
    <property type="match status" value="1"/>
</dbReference>
<dbReference type="SUPFAM" id="SSF56112">
    <property type="entry name" value="Protein kinase-like (PK-like)"/>
    <property type="match status" value="1"/>
</dbReference>
<dbReference type="InterPro" id="IPR008271">
    <property type="entry name" value="Ser/Thr_kinase_AS"/>
</dbReference>
<dbReference type="GO" id="GO:0016301">
    <property type="term" value="F:kinase activity"/>
    <property type="evidence" value="ECO:0007669"/>
    <property type="project" value="UniProtKB-KW"/>
</dbReference>
<name>A0ABR4GC28_9EURO</name>
<gene>
    <name evidence="2" type="ORF">BJX66DRAFT_323891</name>
</gene>
<organism evidence="2 3">
    <name type="scientific">Aspergillus keveii</name>
    <dbReference type="NCBI Taxonomy" id="714993"/>
    <lineage>
        <taxon>Eukaryota</taxon>
        <taxon>Fungi</taxon>
        <taxon>Dikarya</taxon>
        <taxon>Ascomycota</taxon>
        <taxon>Pezizomycotina</taxon>
        <taxon>Eurotiomycetes</taxon>
        <taxon>Eurotiomycetidae</taxon>
        <taxon>Eurotiales</taxon>
        <taxon>Aspergillaceae</taxon>
        <taxon>Aspergillus</taxon>
        <taxon>Aspergillus subgen. Nidulantes</taxon>
    </lineage>
</organism>
<proteinExistence type="predicted"/>
<reference evidence="2 3" key="1">
    <citation type="submission" date="2024-07" db="EMBL/GenBank/DDBJ databases">
        <title>Section-level genome sequencing and comparative genomics of Aspergillus sections Usti and Cavernicolus.</title>
        <authorList>
            <consortium name="Lawrence Berkeley National Laboratory"/>
            <person name="Nybo J.L."/>
            <person name="Vesth T.C."/>
            <person name="Theobald S."/>
            <person name="Frisvad J.C."/>
            <person name="Larsen T.O."/>
            <person name="Kjaerboelling I."/>
            <person name="Rothschild-Mancinelli K."/>
            <person name="Lyhne E.K."/>
            <person name="Kogle M.E."/>
            <person name="Barry K."/>
            <person name="Clum A."/>
            <person name="Na H."/>
            <person name="Ledsgaard L."/>
            <person name="Lin J."/>
            <person name="Lipzen A."/>
            <person name="Kuo A."/>
            <person name="Riley R."/>
            <person name="Mondo S."/>
            <person name="Labutti K."/>
            <person name="Haridas S."/>
            <person name="Pangalinan J."/>
            <person name="Salamov A.A."/>
            <person name="Simmons B.A."/>
            <person name="Magnuson J.K."/>
            <person name="Chen J."/>
            <person name="Drula E."/>
            <person name="Henrissat B."/>
            <person name="Wiebenga A."/>
            <person name="Lubbers R.J."/>
            <person name="Gomes A.C."/>
            <person name="Makela M.R."/>
            <person name="Stajich J."/>
            <person name="Grigoriev I.V."/>
            <person name="Mortensen U.H."/>
            <person name="De Vries R.P."/>
            <person name="Baker S.E."/>
            <person name="Andersen M.R."/>
        </authorList>
    </citation>
    <scope>NUCLEOTIDE SEQUENCE [LARGE SCALE GENOMIC DNA]</scope>
    <source>
        <strain evidence="2 3">CBS 209.92</strain>
    </source>
</reference>
<protein>
    <submittedName>
        <fullName evidence="2">Calcium/calmodulin dependent protein kinase</fullName>
    </submittedName>
</protein>
<dbReference type="PROSITE" id="PS50011">
    <property type="entry name" value="PROTEIN_KINASE_DOM"/>
    <property type="match status" value="1"/>
</dbReference>
<accession>A0ABR4GC28</accession>
<dbReference type="PANTHER" id="PTHR44167">
    <property type="entry name" value="OVARIAN-SPECIFIC SERINE/THREONINE-PROTEIN KINASE LOK-RELATED"/>
    <property type="match status" value="1"/>
</dbReference>
<dbReference type="Gene3D" id="1.10.510.10">
    <property type="entry name" value="Transferase(Phosphotransferase) domain 1"/>
    <property type="match status" value="1"/>
</dbReference>
<dbReference type="SMART" id="SM00220">
    <property type="entry name" value="S_TKc"/>
    <property type="match status" value="1"/>
</dbReference>
<dbReference type="EMBL" id="JBFTWV010000025">
    <property type="protein sequence ID" value="KAL2796586.1"/>
    <property type="molecule type" value="Genomic_DNA"/>
</dbReference>
<evidence type="ECO:0000313" key="3">
    <source>
        <dbReference type="Proteomes" id="UP001610563"/>
    </source>
</evidence>
<dbReference type="Pfam" id="PF00069">
    <property type="entry name" value="Pkinase"/>
    <property type="match status" value="1"/>
</dbReference>
<dbReference type="Proteomes" id="UP001610563">
    <property type="component" value="Unassembled WGS sequence"/>
</dbReference>
<sequence length="313" mass="35408">MIKRSILQLASTPKKYIGASGASYWFKELLQERPHLGRVWLATSGQNKFILKNIPKNIFDNFNSNIWPQLPKSPNIRLPWDTVPGERILVYKYLSHDFFSLVKEDISLKARKQILKASLLGIADLHDRHIVHLDVKPDNILVDGHHDAPKFVVENVQLIDLENAAHLPDGRCIKGMLAGNANWRSPEAHLKGELNKPADIFSFGIVSIYAILGKIILGPDKDFQKHEAQGVLPALIRLQRQVSYFGDTDGIRGLLNHLADDKERAAENIGYKPFSAWPNMPDSEFKDLIRGLTNLDPARRLSARQALEHPWFG</sequence>
<dbReference type="InterPro" id="IPR011009">
    <property type="entry name" value="Kinase-like_dom_sf"/>
</dbReference>